<comment type="caution">
    <text evidence="1">The sequence shown here is derived from an EMBL/GenBank/DDBJ whole genome shotgun (WGS) entry which is preliminary data.</text>
</comment>
<evidence type="ECO:0000313" key="1">
    <source>
        <dbReference type="EMBL" id="MBO0477422.1"/>
    </source>
</evidence>
<accession>A0ABS3HW64</accession>
<name>A0ABS3HW64_9ENTE</name>
<organism evidence="1 2">
    <name type="scientific">Candidatus Vagococcus giribetii</name>
    <dbReference type="NCBI Taxonomy" id="2230876"/>
    <lineage>
        <taxon>Bacteria</taxon>
        <taxon>Bacillati</taxon>
        <taxon>Bacillota</taxon>
        <taxon>Bacilli</taxon>
        <taxon>Lactobacillales</taxon>
        <taxon>Enterococcaceae</taxon>
        <taxon>Vagococcus</taxon>
    </lineage>
</organism>
<dbReference type="RefSeq" id="WP_206967378.1">
    <property type="nucleotide sequence ID" value="NZ_JAFLVX010000025.1"/>
</dbReference>
<gene>
    <name evidence="1" type="ORF">DOK76_10085</name>
</gene>
<reference evidence="1 2" key="1">
    <citation type="submission" date="2021-03" db="EMBL/GenBank/DDBJ databases">
        <title>Enterococcal diversity collection.</title>
        <authorList>
            <person name="Gilmore M.S."/>
            <person name="Schwartzman J."/>
            <person name="Van Tyne D."/>
            <person name="Martin M."/>
            <person name="Earl A.M."/>
            <person name="Manson A.L."/>
            <person name="Straub T."/>
            <person name="Salamzade R."/>
            <person name="Saavedra J."/>
            <person name="Lebreton F."/>
            <person name="Prichula J."/>
            <person name="Schaufler K."/>
            <person name="Gaca A."/>
            <person name="Sgardioli B."/>
            <person name="Wagenaar J."/>
            <person name="Strong T."/>
        </authorList>
    </citation>
    <scope>NUCLEOTIDE SEQUENCE [LARGE SCALE GENOMIC DNA]</scope>
    <source>
        <strain evidence="1 2">DIV0080</strain>
    </source>
</reference>
<proteinExistence type="predicted"/>
<evidence type="ECO:0000313" key="2">
    <source>
        <dbReference type="Proteomes" id="UP000664857"/>
    </source>
</evidence>
<dbReference type="Proteomes" id="UP000664857">
    <property type="component" value="Unassembled WGS sequence"/>
</dbReference>
<keyword evidence="2" id="KW-1185">Reference proteome</keyword>
<sequence>MISTDLQQEVQLDSISYSQLSKVLSQMDSDIFMAIFYQLLNRINQQSPITKQALRQTTMNS</sequence>
<protein>
    <submittedName>
        <fullName evidence="1">Uncharacterized protein</fullName>
    </submittedName>
</protein>
<dbReference type="EMBL" id="JAFLVX010000025">
    <property type="protein sequence ID" value="MBO0477422.1"/>
    <property type="molecule type" value="Genomic_DNA"/>
</dbReference>